<dbReference type="SUPFAM" id="SSF56935">
    <property type="entry name" value="Porins"/>
    <property type="match status" value="1"/>
</dbReference>
<proteinExistence type="predicted"/>
<keyword evidence="4" id="KW-1185">Reference proteome</keyword>
<dbReference type="InterPro" id="IPR009331">
    <property type="entry name" value="Oligogalacturonate-sp_porin"/>
</dbReference>
<dbReference type="RefSeq" id="WP_021713504.1">
    <property type="nucleotide sequence ID" value="NZ_BATM01000020.1"/>
</dbReference>
<gene>
    <name evidence="3" type="ORF">VEZ01S_20_00670</name>
</gene>
<protein>
    <recommendedName>
        <fullName evidence="5">Porin</fullName>
    </recommendedName>
</protein>
<dbReference type="AlphaFoldDB" id="U3B1F8"/>
<dbReference type="eggNOG" id="COG1452">
    <property type="taxonomic scope" value="Bacteria"/>
</dbReference>
<feature type="chain" id="PRO_5004638592" description="Porin" evidence="2">
    <location>
        <begin position="22"/>
        <end position="253"/>
    </location>
</feature>
<dbReference type="GO" id="GO:0015288">
    <property type="term" value="F:porin activity"/>
    <property type="evidence" value="ECO:0007669"/>
    <property type="project" value="TreeGrafter"/>
</dbReference>
<dbReference type="OrthoDB" id="5817226at2"/>
<dbReference type="Proteomes" id="UP000016562">
    <property type="component" value="Unassembled WGS sequence"/>
</dbReference>
<dbReference type="GO" id="GO:0009279">
    <property type="term" value="C:cell outer membrane"/>
    <property type="evidence" value="ECO:0007669"/>
    <property type="project" value="TreeGrafter"/>
</dbReference>
<dbReference type="PANTHER" id="PTHR38105:SF5">
    <property type="entry name" value="OUTER MEMBRANE PROTEIN"/>
    <property type="match status" value="1"/>
</dbReference>
<comment type="caution">
    <text evidence="3">The sequence shown here is derived from an EMBL/GenBank/DDBJ whole genome shotgun (WGS) entry which is preliminary data.</text>
</comment>
<evidence type="ECO:0000313" key="3">
    <source>
        <dbReference type="EMBL" id="GAD79795.1"/>
    </source>
</evidence>
<evidence type="ECO:0000313" key="4">
    <source>
        <dbReference type="Proteomes" id="UP000016562"/>
    </source>
</evidence>
<keyword evidence="1 2" id="KW-0732">Signal</keyword>
<evidence type="ECO:0000256" key="2">
    <source>
        <dbReference type="SAM" id="SignalP"/>
    </source>
</evidence>
<dbReference type="EMBL" id="BATM01000020">
    <property type="protein sequence ID" value="GAD79795.1"/>
    <property type="molecule type" value="Genomic_DNA"/>
</dbReference>
<name>U3B1F8_9VIBR</name>
<reference evidence="3 4" key="1">
    <citation type="submission" date="2013-09" db="EMBL/GenBank/DDBJ databases">
        <title>Whole genome shotgun sequence of Vibrio ezurae NBRC 102218.</title>
        <authorList>
            <person name="Yoshida I."/>
            <person name="Hosoyama A."/>
            <person name="Numata M."/>
            <person name="Hashimoto M."/>
            <person name="Hosoyama Y."/>
            <person name="Tsuchikane K."/>
            <person name="Noguchi M."/>
            <person name="Hirakata S."/>
            <person name="Ichikawa N."/>
            <person name="Ohji S."/>
            <person name="Yamazoe A."/>
            <person name="Fujita N."/>
        </authorList>
    </citation>
    <scope>NUCLEOTIDE SEQUENCE [LARGE SCALE GENOMIC DNA]</scope>
    <source>
        <strain evidence="3 4">NBRC 102218</strain>
    </source>
</reference>
<dbReference type="GO" id="GO:0015772">
    <property type="term" value="P:oligosaccharide transport"/>
    <property type="evidence" value="ECO:0007669"/>
    <property type="project" value="TreeGrafter"/>
</dbReference>
<evidence type="ECO:0008006" key="5">
    <source>
        <dbReference type="Google" id="ProtNLM"/>
    </source>
</evidence>
<sequence length="253" mass="28749">MNKNQIALAVVATLFTGAVSAGSLNYRGEYKHKDEDFAHRIKIGESVNVADKTKVYFSVEQKFQSEADENGHQAFWSHVERGDSEFDWGIRYSLTKQLWLQPGMPITFGSGRTTYKPQFRVGYKADFGLTTAIRYRHEFREYTNDGQTISLAGGGSTDVSGKTTQKSKITLTGSYKIPVDSLKNLRLSYEGNYTKSHDNERLANNEDWEWDLGLIVGYKMGNFTPYAEFWTVDYGSTTGDRQARTRLGLKYDF</sequence>
<organism evidence="3 4">
    <name type="scientific">Vibrio ezurae NBRC 102218</name>
    <dbReference type="NCBI Taxonomy" id="1219080"/>
    <lineage>
        <taxon>Bacteria</taxon>
        <taxon>Pseudomonadati</taxon>
        <taxon>Pseudomonadota</taxon>
        <taxon>Gammaproteobacteria</taxon>
        <taxon>Vibrionales</taxon>
        <taxon>Vibrionaceae</taxon>
        <taxon>Vibrio</taxon>
    </lineage>
</organism>
<dbReference type="Pfam" id="PF06178">
    <property type="entry name" value="KdgM"/>
    <property type="match status" value="1"/>
</dbReference>
<accession>U3B1F8</accession>
<dbReference type="PANTHER" id="PTHR38105">
    <property type="entry name" value="OUTER MEMBRANE PROTEIN-RELATED-RELATED"/>
    <property type="match status" value="1"/>
</dbReference>
<feature type="signal peptide" evidence="2">
    <location>
        <begin position="1"/>
        <end position="21"/>
    </location>
</feature>
<dbReference type="InterPro" id="IPR053713">
    <property type="entry name" value="Bact_OM_Channel_sf"/>
</dbReference>
<dbReference type="Gene3D" id="2.40.160.40">
    <property type="entry name" value="monomeric porin ompg"/>
    <property type="match status" value="1"/>
</dbReference>
<dbReference type="STRING" id="1219080.VEZ01S_20_00670"/>
<evidence type="ECO:0000256" key="1">
    <source>
        <dbReference type="ARBA" id="ARBA00022729"/>
    </source>
</evidence>